<dbReference type="InterPro" id="IPR009915">
    <property type="entry name" value="NnrU_dom"/>
</dbReference>
<comment type="subcellular location">
    <subcellularLocation>
        <location evidence="1">Membrane</location>
        <topology evidence="1">Multi-pass membrane protein</topology>
    </subcellularLocation>
</comment>
<evidence type="ECO:0000256" key="3">
    <source>
        <dbReference type="ARBA" id="ARBA00022989"/>
    </source>
</evidence>
<feature type="transmembrane region" description="Helical" evidence="5">
    <location>
        <begin position="37"/>
        <end position="55"/>
    </location>
</feature>
<dbReference type="Proteomes" id="UP000295793">
    <property type="component" value="Unassembled WGS sequence"/>
</dbReference>
<keyword evidence="8" id="KW-1185">Reference proteome</keyword>
<evidence type="ECO:0000256" key="1">
    <source>
        <dbReference type="ARBA" id="ARBA00004141"/>
    </source>
</evidence>
<evidence type="ECO:0000259" key="6">
    <source>
        <dbReference type="Pfam" id="PF07298"/>
    </source>
</evidence>
<reference evidence="7 8" key="1">
    <citation type="submission" date="2019-03" db="EMBL/GenBank/DDBJ databases">
        <title>Genomic Encyclopedia of Archaeal and Bacterial Type Strains, Phase II (KMG-II): from individual species to whole genera.</title>
        <authorList>
            <person name="Goeker M."/>
        </authorList>
    </citation>
    <scope>NUCLEOTIDE SEQUENCE [LARGE SCALE GENOMIC DNA]</scope>
    <source>
        <strain evidence="7 8">DSM 15388</strain>
    </source>
</reference>
<feature type="transmembrane region" description="Helical" evidence="5">
    <location>
        <begin position="75"/>
        <end position="92"/>
    </location>
</feature>
<gene>
    <name evidence="7" type="ORF">BCF53_1149</name>
</gene>
<protein>
    <submittedName>
        <fullName evidence="7">NnrU protein</fullName>
    </submittedName>
</protein>
<evidence type="ECO:0000313" key="7">
    <source>
        <dbReference type="EMBL" id="TCS38844.1"/>
    </source>
</evidence>
<feature type="transmembrane region" description="Helical" evidence="5">
    <location>
        <begin position="112"/>
        <end position="137"/>
    </location>
</feature>
<dbReference type="RefSeq" id="WP_132702587.1">
    <property type="nucleotide sequence ID" value="NZ_SLZR01000014.1"/>
</dbReference>
<organism evidence="7 8">
    <name type="scientific">Reinekea marinisedimentorum</name>
    <dbReference type="NCBI Taxonomy" id="230495"/>
    <lineage>
        <taxon>Bacteria</taxon>
        <taxon>Pseudomonadati</taxon>
        <taxon>Pseudomonadota</taxon>
        <taxon>Gammaproteobacteria</taxon>
        <taxon>Oceanospirillales</taxon>
        <taxon>Saccharospirillaceae</taxon>
        <taxon>Reinekea</taxon>
    </lineage>
</organism>
<dbReference type="EMBL" id="SLZR01000014">
    <property type="protein sequence ID" value="TCS38844.1"/>
    <property type="molecule type" value="Genomic_DNA"/>
</dbReference>
<dbReference type="AlphaFoldDB" id="A0A4R3I0Y1"/>
<feature type="transmembrane region" description="Helical" evidence="5">
    <location>
        <begin position="158"/>
        <end position="179"/>
    </location>
</feature>
<dbReference type="OrthoDB" id="5293641at2"/>
<evidence type="ECO:0000256" key="5">
    <source>
        <dbReference type="SAM" id="Phobius"/>
    </source>
</evidence>
<dbReference type="Pfam" id="PF07298">
    <property type="entry name" value="NnrU"/>
    <property type="match status" value="1"/>
</dbReference>
<evidence type="ECO:0000313" key="8">
    <source>
        <dbReference type="Proteomes" id="UP000295793"/>
    </source>
</evidence>
<keyword evidence="2 5" id="KW-0812">Transmembrane</keyword>
<keyword evidence="3 5" id="KW-1133">Transmembrane helix</keyword>
<sequence>MILLIAGLVLFLGIHSVSIFAEDFRNRMAAKSELGWKAVYALISLAGIALIAIGYGQVRLTPTFIYQLPYGFRHVTYLLMLPAFILFVAPYFPGKIKQITKHPQLLGVKLWALAHLLVNGMLADIVLFGAILLWAGIDRASLKRRTPRPVPGAPVSKLNDLIAVILGFALTAAFIFYLHGKLIGIPLIS</sequence>
<proteinExistence type="predicted"/>
<comment type="caution">
    <text evidence="7">The sequence shown here is derived from an EMBL/GenBank/DDBJ whole genome shotgun (WGS) entry which is preliminary data.</text>
</comment>
<evidence type="ECO:0000256" key="2">
    <source>
        <dbReference type="ARBA" id="ARBA00022692"/>
    </source>
</evidence>
<dbReference type="GO" id="GO:0016020">
    <property type="term" value="C:membrane"/>
    <property type="evidence" value="ECO:0007669"/>
    <property type="project" value="UniProtKB-SubCell"/>
</dbReference>
<keyword evidence="4 5" id="KW-0472">Membrane</keyword>
<accession>A0A4R3I0Y1</accession>
<name>A0A4R3I0Y1_9GAMM</name>
<evidence type="ECO:0000256" key="4">
    <source>
        <dbReference type="ARBA" id="ARBA00023136"/>
    </source>
</evidence>
<feature type="domain" description="NnrU" evidence="6">
    <location>
        <begin position="3"/>
        <end position="186"/>
    </location>
</feature>